<reference evidence="1 2" key="1">
    <citation type="submission" date="2018-09" db="EMBL/GenBank/DDBJ databases">
        <title>Complete genome sequence of Euzebya sp. DY32-46 isolated from seawater of Pacific Ocean.</title>
        <authorList>
            <person name="Xu L."/>
            <person name="Wu Y.-H."/>
            <person name="Xu X.-W."/>
        </authorList>
    </citation>
    <scope>NUCLEOTIDE SEQUENCE [LARGE SCALE GENOMIC DNA]</scope>
    <source>
        <strain evidence="1 2">DY32-46</strain>
        <plasmid evidence="2">pedy32-46i</plasmid>
    </source>
</reference>
<organism evidence="1 2">
    <name type="scientific">Euzebya pacifica</name>
    <dbReference type="NCBI Taxonomy" id="1608957"/>
    <lineage>
        <taxon>Bacteria</taxon>
        <taxon>Bacillati</taxon>
        <taxon>Actinomycetota</taxon>
        <taxon>Nitriliruptoria</taxon>
        <taxon>Euzebyales</taxon>
    </lineage>
</organism>
<proteinExistence type="predicted"/>
<keyword evidence="1" id="KW-0614">Plasmid</keyword>
<accession>A0A346Y5Z7</accession>
<name>A0A346Y5Z7_9ACTN</name>
<evidence type="ECO:0000313" key="2">
    <source>
        <dbReference type="Proteomes" id="UP000264006"/>
    </source>
</evidence>
<protein>
    <submittedName>
        <fullName evidence="1">Uncharacterized protein</fullName>
    </submittedName>
</protein>
<sequence length="576" mass="61125">MTTSNSRAKGLARRLAELGNCTYQQALGHVAEHDTTFGAEQTNRWVANRELAAVLRTEEPGFTANDGAGDAHTLTGPIRRDGTCVWTLRVNTDLLRWTIIATNPTTGSTADIWTSAFHAPDGDTYAFADYHRDQSVRDRVAVTLAGLLVSTRSHLALPAETPGTDTIAGTTPVTPHTFADDTIPDVCYDAVADLVVAQFRHDADDWTGPIPTADNLHDLCDGNMAVHAAIEAVFGPTDVNGNDQVFTDRFNTAYDRVMTHPSVDDAADPGRVEAIYRAMWGRGTGSTTPVPTPFADETFTDVTIGPDGIADGNSSRNGHTTGFSADPVMAIIREAFHLTNEAADALWSLQDGMAGIDGDAAGWDWSALRDSSGTAIATMFDLARQYVTPRDLADAWDVDPDAIKTAIRTRLAHHDRNRTEPGRPFLVDPTTGTVTRIGTATLDVPDTPAAVGHDVLDLIADTARGAADGSGATVTVTNIDHGSTGVVVELDGWTLHWWKADPGVWGWSWFSDDGNDLSFGNLADADGTRLAADFVAGSTAVMLAEAVGWVTAAFVANPTAGGPTGPDPIGVHDQGE</sequence>
<geneLocation type="plasmid" evidence="2">
    <name>pedy32-46i</name>
</geneLocation>
<dbReference type="KEGG" id="euz:DVS28_b0124"/>
<gene>
    <name evidence="1" type="ORF">DVS28_b0124</name>
</gene>
<dbReference type="EMBL" id="CP031166">
    <property type="protein sequence ID" value="AXV09894.1"/>
    <property type="molecule type" value="Genomic_DNA"/>
</dbReference>
<dbReference type="Proteomes" id="UP000264006">
    <property type="component" value="Plasmid pEDY32-46I"/>
</dbReference>
<evidence type="ECO:0000313" key="1">
    <source>
        <dbReference type="EMBL" id="AXV09894.1"/>
    </source>
</evidence>
<dbReference type="RefSeq" id="WP_114594505.1">
    <property type="nucleotide sequence ID" value="NZ_CP031166.1"/>
</dbReference>
<dbReference type="AlphaFoldDB" id="A0A346Y5Z7"/>
<keyword evidence="2" id="KW-1185">Reference proteome</keyword>